<dbReference type="WBParaSite" id="L893_g16036.t1">
    <property type="protein sequence ID" value="L893_g16036.t1"/>
    <property type="gene ID" value="L893_g16036"/>
</dbReference>
<feature type="compositionally biased region" description="Polar residues" evidence="1">
    <location>
        <begin position="79"/>
        <end position="92"/>
    </location>
</feature>
<keyword evidence="2" id="KW-1133">Transmembrane helix</keyword>
<evidence type="ECO:0000313" key="3">
    <source>
        <dbReference type="Proteomes" id="UP000095287"/>
    </source>
</evidence>
<feature type="region of interest" description="Disordered" evidence="1">
    <location>
        <begin position="66"/>
        <end position="156"/>
    </location>
</feature>
<accession>A0A1I7YGE0</accession>
<feature type="compositionally biased region" description="Low complexity" evidence="1">
    <location>
        <begin position="93"/>
        <end position="116"/>
    </location>
</feature>
<feature type="transmembrane region" description="Helical" evidence="2">
    <location>
        <begin position="157"/>
        <end position="174"/>
    </location>
</feature>
<dbReference type="Proteomes" id="UP000095287">
    <property type="component" value="Unplaced"/>
</dbReference>
<name>A0A1I7YGE0_9BILA</name>
<organism evidence="3 4">
    <name type="scientific">Steinernema glaseri</name>
    <dbReference type="NCBI Taxonomy" id="37863"/>
    <lineage>
        <taxon>Eukaryota</taxon>
        <taxon>Metazoa</taxon>
        <taxon>Ecdysozoa</taxon>
        <taxon>Nematoda</taxon>
        <taxon>Chromadorea</taxon>
        <taxon>Rhabditida</taxon>
        <taxon>Tylenchina</taxon>
        <taxon>Panagrolaimomorpha</taxon>
        <taxon>Strongyloidoidea</taxon>
        <taxon>Steinernematidae</taxon>
        <taxon>Steinernema</taxon>
    </lineage>
</organism>
<evidence type="ECO:0000256" key="2">
    <source>
        <dbReference type="SAM" id="Phobius"/>
    </source>
</evidence>
<protein>
    <submittedName>
        <fullName evidence="4">Uncharacterized protein</fullName>
    </submittedName>
</protein>
<reference evidence="4" key="1">
    <citation type="submission" date="2016-11" db="UniProtKB">
        <authorList>
            <consortium name="WormBaseParasite"/>
        </authorList>
    </citation>
    <scope>IDENTIFICATION</scope>
</reference>
<evidence type="ECO:0000313" key="4">
    <source>
        <dbReference type="WBParaSite" id="L893_g16036.t1"/>
    </source>
</evidence>
<sequence>MQKKNLAKNECGYENLPSLLVTVSSSGSQSSTSNPALEGIVTSKLVIEYTAQAGSKGLLLQYDVEKSDDESTEIPPKSGPSSTTRISTTNLASTTKTEGEGTTTSSKSKPGSTTTPLKTEIKSTSTPSSATSEGSESVSSTTPSKPDSTTTGHNRSAGFSIFFGLLLITARAFLA</sequence>
<proteinExistence type="predicted"/>
<dbReference type="AlphaFoldDB" id="A0A1I7YGE0"/>
<keyword evidence="2" id="KW-0472">Membrane</keyword>
<evidence type="ECO:0000256" key="1">
    <source>
        <dbReference type="SAM" id="MobiDB-lite"/>
    </source>
</evidence>
<feature type="compositionally biased region" description="Low complexity" evidence="1">
    <location>
        <begin position="123"/>
        <end position="151"/>
    </location>
</feature>
<keyword evidence="3" id="KW-1185">Reference proteome</keyword>
<keyword evidence="2" id="KW-0812">Transmembrane</keyword>